<feature type="transmembrane region" description="Helical" evidence="1">
    <location>
        <begin position="444"/>
        <end position="472"/>
    </location>
</feature>
<name>A0ABQ0A8H1_9GAMM</name>
<dbReference type="Gene3D" id="3.30.70.1440">
    <property type="entry name" value="Multidrug efflux transporter AcrB pore domain"/>
    <property type="match status" value="1"/>
</dbReference>
<feature type="transmembrane region" description="Helical" evidence="1">
    <location>
        <begin position="541"/>
        <end position="564"/>
    </location>
</feature>
<dbReference type="SUPFAM" id="SSF82714">
    <property type="entry name" value="Multidrug efflux transporter AcrB TolC docking domain, DN and DC subdomains"/>
    <property type="match status" value="1"/>
</dbReference>
<organism evidence="2 3">
    <name type="scientific">Sessilibacter corallicola</name>
    <dbReference type="NCBI Taxonomy" id="2904075"/>
    <lineage>
        <taxon>Bacteria</taxon>
        <taxon>Pseudomonadati</taxon>
        <taxon>Pseudomonadota</taxon>
        <taxon>Gammaproteobacteria</taxon>
        <taxon>Cellvibrionales</taxon>
        <taxon>Cellvibrionaceae</taxon>
        <taxon>Sessilibacter</taxon>
    </lineage>
</organism>
<feature type="transmembrane region" description="Helical" evidence="1">
    <location>
        <begin position="81"/>
        <end position="99"/>
    </location>
</feature>
<dbReference type="Proteomes" id="UP001465153">
    <property type="component" value="Unassembled WGS sequence"/>
</dbReference>
<dbReference type="EMBL" id="BAABWN010000005">
    <property type="protein sequence ID" value="GAA6167910.1"/>
    <property type="molecule type" value="Genomic_DNA"/>
</dbReference>
<protein>
    <submittedName>
        <fullName evidence="2">Uncharacterized protein</fullName>
    </submittedName>
</protein>
<dbReference type="SUPFAM" id="SSF82866">
    <property type="entry name" value="Multidrug efflux transporter AcrB transmembrane domain"/>
    <property type="match status" value="1"/>
</dbReference>
<keyword evidence="1" id="KW-0812">Transmembrane</keyword>
<keyword evidence="1" id="KW-0472">Membrane</keyword>
<proteinExistence type="predicted"/>
<dbReference type="Gene3D" id="3.30.70.1430">
    <property type="entry name" value="Multidrug efflux transporter AcrB pore domain"/>
    <property type="match status" value="1"/>
</dbReference>
<accession>A0ABQ0A8H1</accession>
<dbReference type="Pfam" id="PF00873">
    <property type="entry name" value="ACR_tran"/>
    <property type="match status" value="1"/>
</dbReference>
<feature type="transmembrane region" description="Helical" evidence="1">
    <location>
        <begin position="508"/>
        <end position="529"/>
    </location>
</feature>
<dbReference type="RefSeq" id="WP_353302573.1">
    <property type="nucleotide sequence ID" value="NZ_BAABWN010000005.1"/>
</dbReference>
<dbReference type="PANTHER" id="PTHR32063:SF4">
    <property type="entry name" value="SLR6043 PROTEIN"/>
    <property type="match status" value="1"/>
</dbReference>
<feature type="transmembrane region" description="Helical" evidence="1">
    <location>
        <begin position="410"/>
        <end position="432"/>
    </location>
</feature>
<dbReference type="Gene3D" id="3.30.2090.10">
    <property type="entry name" value="Multidrug efflux transporter AcrB TolC docking domain, DN and DC subdomains"/>
    <property type="match status" value="1"/>
</dbReference>
<dbReference type="InterPro" id="IPR001036">
    <property type="entry name" value="Acrflvin-R"/>
</dbReference>
<dbReference type="PANTHER" id="PTHR32063">
    <property type="match status" value="1"/>
</dbReference>
<sequence length="574" mass="61854">MSWINLGWILLVIASIGWSIGNLLIIGLSPVIAKLNRVEARIHLWILAGLPWAVPLFGISTLFLVAFAKSRDWIHHHCDEHVAHLLAVIGLIFAGRGFLPEFNEGSLTVSAVTLPGTALDTSDDIGRRVENILLEQPEVVATARRTGRAELDPHAQQVFASEIEVTLDMTRNVNGERSKVELLAELRSNFASIPGTNVVIGQPISHRIDHMLSGTRANIAIKLFGADLAELRELGEEIETLVSGIRGAVDVAMEQQSEIPIVQVKFNRLALANYGLSMFEAAEILETAFTGKTVGRIAEGQANFDLIVKLPESAKASVESLKKTLITLPSGAIVPVIALADVEKRRGPNTISREDVQRKLVVMANVAERDLVSVVADIRDGIAKDIKLPPGYHVEYGGQFENAQSAGLRLLMLGIVVIVGIFFLLVTAFNSVHDAGLIMLNLPLAIIGGIVGVWLMGGTLTIAAVIGFITLFGIATRNGVILVDHIRQLVQEGKALRDAIELGAEERLIPILMTALATALALIPLALAAGEPGSEIQAPMAVVILWGLFTSTVLNMLVVPAVYYRFNPISKNSV</sequence>
<reference evidence="2 3" key="1">
    <citation type="submission" date="2024-04" db="EMBL/GenBank/DDBJ databases">
        <title>Draft genome sequence of Sessilibacter corallicola NBRC 116591.</title>
        <authorList>
            <person name="Miyakawa T."/>
            <person name="Kusuya Y."/>
            <person name="Miura T."/>
        </authorList>
    </citation>
    <scope>NUCLEOTIDE SEQUENCE [LARGE SCALE GENOMIC DNA]</scope>
    <source>
        <strain evidence="2 3">KU-00831-HH</strain>
    </source>
</reference>
<dbReference type="Gene3D" id="1.20.1640.10">
    <property type="entry name" value="Multidrug efflux transporter AcrB transmembrane domain"/>
    <property type="match status" value="1"/>
</dbReference>
<gene>
    <name evidence="2" type="ORF">NBRC116591_17210</name>
</gene>
<keyword evidence="3" id="KW-1185">Reference proteome</keyword>
<evidence type="ECO:0000313" key="3">
    <source>
        <dbReference type="Proteomes" id="UP001465153"/>
    </source>
</evidence>
<comment type="caution">
    <text evidence="2">The sequence shown here is derived from an EMBL/GenBank/DDBJ whole genome shotgun (WGS) entry which is preliminary data.</text>
</comment>
<evidence type="ECO:0000256" key="1">
    <source>
        <dbReference type="SAM" id="Phobius"/>
    </source>
</evidence>
<feature type="transmembrane region" description="Helical" evidence="1">
    <location>
        <begin position="6"/>
        <end position="32"/>
    </location>
</feature>
<feature type="transmembrane region" description="Helical" evidence="1">
    <location>
        <begin position="44"/>
        <end position="69"/>
    </location>
</feature>
<evidence type="ECO:0000313" key="2">
    <source>
        <dbReference type="EMBL" id="GAA6167910.1"/>
    </source>
</evidence>
<dbReference type="InterPro" id="IPR027463">
    <property type="entry name" value="AcrB_DN_DC_subdom"/>
</dbReference>
<keyword evidence="1" id="KW-1133">Transmembrane helix</keyword>